<dbReference type="STRING" id="1229780.BN381_350025"/>
<feature type="region of interest" description="Disordered" evidence="2">
    <location>
        <begin position="1"/>
        <end position="24"/>
    </location>
</feature>
<dbReference type="PANTHER" id="PTHR38133">
    <property type="entry name" value="SLR1429 PROTEIN"/>
    <property type="match status" value="1"/>
</dbReference>
<organism evidence="4 5">
    <name type="scientific">Candidatus Neomicrothrix parvicella RN1</name>
    <dbReference type="NCBI Taxonomy" id="1229780"/>
    <lineage>
        <taxon>Bacteria</taxon>
        <taxon>Bacillati</taxon>
        <taxon>Actinomycetota</taxon>
        <taxon>Acidimicrobiia</taxon>
        <taxon>Acidimicrobiales</taxon>
        <taxon>Microthrixaceae</taxon>
        <taxon>Candidatus Neomicrothrix</taxon>
    </lineage>
</organism>
<dbReference type="OrthoDB" id="188274at2"/>
<comment type="caution">
    <text evidence="4">The sequence shown here is derived from an EMBL/GenBank/DDBJ whole genome shotgun (WGS) entry which is preliminary data.</text>
</comment>
<evidence type="ECO:0000313" key="4">
    <source>
        <dbReference type="EMBL" id="CCM64165.1"/>
    </source>
</evidence>
<dbReference type="Pfam" id="PF04434">
    <property type="entry name" value="SWIM"/>
    <property type="match status" value="1"/>
</dbReference>
<dbReference type="InterPro" id="IPR007527">
    <property type="entry name" value="Znf_SWIM"/>
</dbReference>
<evidence type="ECO:0000313" key="5">
    <source>
        <dbReference type="Proteomes" id="UP000018291"/>
    </source>
</evidence>
<keyword evidence="1" id="KW-0863">Zinc-finger</keyword>
<dbReference type="HOGENOM" id="CLU_053146_2_2_11"/>
<keyword evidence="1" id="KW-0479">Metal-binding</keyword>
<name>R4Z0G5_9ACTN</name>
<evidence type="ECO:0000256" key="2">
    <source>
        <dbReference type="SAM" id="MobiDB-lite"/>
    </source>
</evidence>
<keyword evidence="1" id="KW-0862">Zinc</keyword>
<gene>
    <name evidence="4" type="ORF">BN381_350025</name>
</gene>
<dbReference type="Proteomes" id="UP000018291">
    <property type="component" value="Unassembled WGS sequence"/>
</dbReference>
<keyword evidence="5" id="KW-1185">Reference proteome</keyword>
<dbReference type="eggNOG" id="COG4279">
    <property type="taxonomic scope" value="Bacteria"/>
</dbReference>
<dbReference type="GO" id="GO:0008270">
    <property type="term" value="F:zinc ion binding"/>
    <property type="evidence" value="ECO:0007669"/>
    <property type="project" value="UniProtKB-KW"/>
</dbReference>
<proteinExistence type="predicted"/>
<dbReference type="EMBL" id="CANL01000029">
    <property type="protein sequence ID" value="CCM64165.1"/>
    <property type="molecule type" value="Genomic_DNA"/>
</dbReference>
<sequence>MARRGWDDRWQQYPASKPLPADGIATSKQRGAMADNWWSERFVTMLAGYGLGGRMQRGRRYARSGQVLSVEVNPGMLVAQVQGSRRTPYAVTVRCDEPTAKSWAALEAILASQVRFAAGLLAGEVPPELESACADAGFALFPDTWADLRATCSCPDWENPCKHIAAVLYVFADQLDDDPWLLLEWHGRGRDELLAFLRHGVTEPAARSDGLPPWWPLVPGRLGVRSGPLHLRVAPPPDPAHRVLARLGELGIEAAGTSVDALLAAAYEPIVTADPTDP</sequence>
<evidence type="ECO:0000256" key="1">
    <source>
        <dbReference type="PROSITE-ProRule" id="PRU00325"/>
    </source>
</evidence>
<dbReference type="PROSITE" id="PS50966">
    <property type="entry name" value="ZF_SWIM"/>
    <property type="match status" value="1"/>
</dbReference>
<dbReference type="AlphaFoldDB" id="R4Z0G5"/>
<feature type="domain" description="SWIM-type" evidence="3">
    <location>
        <begin position="138"/>
        <end position="172"/>
    </location>
</feature>
<accession>R4Z0G5</accession>
<feature type="compositionally biased region" description="Basic and acidic residues" evidence="2">
    <location>
        <begin position="1"/>
        <end position="10"/>
    </location>
</feature>
<protein>
    <recommendedName>
        <fullName evidence="3">SWIM-type domain-containing protein</fullName>
    </recommendedName>
</protein>
<evidence type="ECO:0000259" key="3">
    <source>
        <dbReference type="PROSITE" id="PS50966"/>
    </source>
</evidence>
<dbReference type="PANTHER" id="PTHR38133:SF1">
    <property type="entry name" value="SLR1429 PROTEIN"/>
    <property type="match status" value="1"/>
</dbReference>
<reference evidence="4 5" key="1">
    <citation type="journal article" date="2013" name="ISME J.">
        <title>Metabolic model for the filamentous 'Candidatus Microthrix parvicella' based on genomic and metagenomic analyses.</title>
        <authorList>
            <person name="Jon McIlroy S."/>
            <person name="Kristiansen R."/>
            <person name="Albertsen M."/>
            <person name="Michael Karst S."/>
            <person name="Rossetti S."/>
            <person name="Lund Nielsen J."/>
            <person name="Tandoi V."/>
            <person name="James Seviour R."/>
            <person name="Nielsen P.H."/>
        </authorList>
    </citation>
    <scope>NUCLEOTIDE SEQUENCE [LARGE SCALE GENOMIC DNA]</scope>
    <source>
        <strain evidence="4 5">RN1</strain>
    </source>
</reference>
<dbReference type="RefSeq" id="WP_012227858.1">
    <property type="nucleotide sequence ID" value="NZ_HG422565.1"/>
</dbReference>